<evidence type="ECO:0000256" key="10">
    <source>
        <dbReference type="RuleBase" id="RU366046"/>
    </source>
</evidence>
<dbReference type="UniPathway" id="UPA00214"/>
<feature type="domain" description="NAD-dependent epimerase/dehydratase" evidence="11">
    <location>
        <begin position="4"/>
        <end position="252"/>
    </location>
</feature>
<evidence type="ECO:0000256" key="9">
    <source>
        <dbReference type="ARBA" id="ARBA00023277"/>
    </source>
</evidence>
<comment type="cofactor">
    <cofactor evidence="2 10">
        <name>NAD(+)</name>
        <dbReference type="ChEBI" id="CHEBI:57540"/>
    </cofactor>
</comment>
<evidence type="ECO:0000256" key="2">
    <source>
        <dbReference type="ARBA" id="ARBA00001911"/>
    </source>
</evidence>
<comment type="similarity">
    <text evidence="4 10">Belongs to the NAD(P)-dependent epimerase/dehydratase family.</text>
</comment>
<evidence type="ECO:0000313" key="14">
    <source>
        <dbReference type="Proteomes" id="UP000442695"/>
    </source>
</evidence>
<reference evidence="12 14" key="1">
    <citation type="submission" date="2019-12" db="EMBL/GenBank/DDBJ databases">
        <authorList>
            <person name="Woiski C."/>
        </authorList>
    </citation>
    <scope>NUCLEOTIDE SEQUENCE [LARGE SCALE GENOMIC DNA]</scope>
    <source>
        <strain evidence="12 14">BOE100</strain>
    </source>
</reference>
<dbReference type="AlphaFoldDB" id="A0A7Z9ERT9"/>
<evidence type="ECO:0000256" key="5">
    <source>
        <dbReference type="ARBA" id="ARBA00013189"/>
    </source>
</evidence>
<evidence type="ECO:0000256" key="7">
    <source>
        <dbReference type="ARBA" id="ARBA00023027"/>
    </source>
</evidence>
<evidence type="ECO:0000256" key="1">
    <source>
        <dbReference type="ARBA" id="ARBA00000083"/>
    </source>
</evidence>
<name>A0A7Z9ERT9_PSEPU</name>
<dbReference type="Proteomes" id="UP000442695">
    <property type="component" value="Unassembled WGS sequence"/>
</dbReference>
<keyword evidence="9 10" id="KW-0119">Carbohydrate metabolism</keyword>
<reference evidence="13" key="2">
    <citation type="submission" date="2023-03" db="EMBL/GenBank/DDBJ databases">
        <title>Draft assemblies of triclosan tolerant bacteria isolated from returned activated sludge.</title>
        <authorList>
            <person name="Van Hamelsveld S."/>
        </authorList>
    </citation>
    <scope>NUCLEOTIDE SEQUENCE</scope>
    <source>
        <strain evidence="13">GW210012_S60</strain>
    </source>
</reference>
<dbReference type="InterPro" id="IPR005886">
    <property type="entry name" value="UDP_G4E"/>
</dbReference>
<protein>
    <recommendedName>
        <fullName evidence="6 10">UDP-glucose 4-epimerase</fullName>
        <ecNumber evidence="5 10">5.1.3.2</ecNumber>
    </recommendedName>
</protein>
<keyword evidence="7 10" id="KW-0520">NAD</keyword>
<dbReference type="CDD" id="cd05247">
    <property type="entry name" value="UDP_G4E_1_SDR_e"/>
    <property type="match status" value="1"/>
</dbReference>
<gene>
    <name evidence="12" type="primary">galE</name>
    <name evidence="12" type="ORF">GN299_00955</name>
    <name evidence="13" type="ORF">P3W50_28235</name>
</gene>
<dbReference type="EMBL" id="WOWR01000001">
    <property type="protein sequence ID" value="KAF0256755.1"/>
    <property type="molecule type" value="Genomic_DNA"/>
</dbReference>
<dbReference type="PANTHER" id="PTHR43725:SF53">
    <property type="entry name" value="UDP-ARABINOSE 4-EPIMERASE 1"/>
    <property type="match status" value="1"/>
</dbReference>
<dbReference type="PANTHER" id="PTHR43725">
    <property type="entry name" value="UDP-GLUCOSE 4-EPIMERASE"/>
    <property type="match status" value="1"/>
</dbReference>
<dbReference type="InterPro" id="IPR036291">
    <property type="entry name" value="NAD(P)-bd_dom_sf"/>
</dbReference>
<dbReference type="GO" id="GO:0006012">
    <property type="term" value="P:galactose metabolic process"/>
    <property type="evidence" value="ECO:0007669"/>
    <property type="project" value="UniProtKB-UniPathway"/>
</dbReference>
<evidence type="ECO:0000256" key="8">
    <source>
        <dbReference type="ARBA" id="ARBA00023235"/>
    </source>
</evidence>
<comment type="catalytic activity">
    <reaction evidence="1 10">
        <text>UDP-alpha-D-glucose = UDP-alpha-D-galactose</text>
        <dbReference type="Rhea" id="RHEA:22168"/>
        <dbReference type="ChEBI" id="CHEBI:58885"/>
        <dbReference type="ChEBI" id="CHEBI:66914"/>
        <dbReference type="EC" id="5.1.3.2"/>
    </reaction>
</comment>
<dbReference type="NCBIfam" id="TIGR01179">
    <property type="entry name" value="galE"/>
    <property type="match status" value="1"/>
</dbReference>
<organism evidence="12 14">
    <name type="scientific">Pseudomonas putida</name>
    <name type="common">Arthrobacter siderocapsulatus</name>
    <dbReference type="NCBI Taxonomy" id="303"/>
    <lineage>
        <taxon>Bacteria</taxon>
        <taxon>Pseudomonadati</taxon>
        <taxon>Pseudomonadota</taxon>
        <taxon>Gammaproteobacteria</taxon>
        <taxon>Pseudomonadales</taxon>
        <taxon>Pseudomonadaceae</taxon>
        <taxon>Pseudomonas</taxon>
    </lineage>
</organism>
<evidence type="ECO:0000313" key="12">
    <source>
        <dbReference type="EMBL" id="KAF0256755.1"/>
    </source>
</evidence>
<evidence type="ECO:0000256" key="6">
    <source>
        <dbReference type="ARBA" id="ARBA00018569"/>
    </source>
</evidence>
<evidence type="ECO:0000256" key="4">
    <source>
        <dbReference type="ARBA" id="ARBA00007637"/>
    </source>
</evidence>
<dbReference type="InterPro" id="IPR001509">
    <property type="entry name" value="Epimerase_deHydtase"/>
</dbReference>
<evidence type="ECO:0000256" key="3">
    <source>
        <dbReference type="ARBA" id="ARBA00004947"/>
    </source>
</evidence>
<comment type="caution">
    <text evidence="12">The sequence shown here is derived from an EMBL/GenBank/DDBJ whole genome shotgun (WGS) entry which is preliminary data.</text>
</comment>
<comment type="subunit">
    <text evidence="10">Homodimer.</text>
</comment>
<dbReference type="SUPFAM" id="SSF51735">
    <property type="entry name" value="NAD(P)-binding Rossmann-fold domains"/>
    <property type="match status" value="1"/>
</dbReference>
<dbReference type="Pfam" id="PF01370">
    <property type="entry name" value="Epimerase"/>
    <property type="match status" value="1"/>
</dbReference>
<comment type="pathway">
    <text evidence="3 10">Carbohydrate metabolism; galactose metabolism.</text>
</comment>
<dbReference type="EC" id="5.1.3.2" evidence="5 10"/>
<proteinExistence type="inferred from homology"/>
<accession>A0A7Z9ERT9</accession>
<dbReference type="Proteomes" id="UP001217741">
    <property type="component" value="Unassembled WGS sequence"/>
</dbReference>
<keyword evidence="8 10" id="KW-0413">Isomerase</keyword>
<evidence type="ECO:0000313" key="13">
    <source>
        <dbReference type="EMBL" id="MDF3874328.1"/>
    </source>
</evidence>
<dbReference type="GO" id="GO:0003978">
    <property type="term" value="F:UDP-glucose 4-epimerase activity"/>
    <property type="evidence" value="ECO:0007669"/>
    <property type="project" value="UniProtKB-UniRule"/>
</dbReference>
<evidence type="ECO:0000259" key="11">
    <source>
        <dbReference type="Pfam" id="PF01370"/>
    </source>
</evidence>
<dbReference type="Gene3D" id="3.40.50.720">
    <property type="entry name" value="NAD(P)-binding Rossmann-like Domain"/>
    <property type="match status" value="1"/>
</dbReference>
<dbReference type="RefSeq" id="WP_061203694.1">
    <property type="nucleotide sequence ID" value="NZ_BQII01000010.1"/>
</dbReference>
<dbReference type="Gene3D" id="3.90.25.10">
    <property type="entry name" value="UDP-galactose 4-epimerase, domain 1"/>
    <property type="match status" value="1"/>
</dbReference>
<dbReference type="EMBL" id="JARJLO010000415">
    <property type="protein sequence ID" value="MDF3874328.1"/>
    <property type="molecule type" value="Genomic_DNA"/>
</dbReference>
<sequence>MNKILIVGGAGYIGSHMVWLLGKLGKEIVVLDNLSSGHEDAILCGEFAQGDLSDKAFLDRLFEENAFDAVIHFASSIQVGESMIDPKKYYNNNLTNGLNLLDAMLKHSVNKLIFSSTAAIFGNPSYTPIDEAHPKNPINTYGQTKLMFEQILADYDRAYGLKSVCLRYFNAAGCHPDGILGERHDPETHLIPLVLETASGERKSITVYGDDYDTQDGTCVRDYIHVLDLAEAHWLALKHLMGGGKSEHYNLGNGNGYSVSEVIKTVEYVTTKSVHIQHGPRRTGDPAVLVANSEKIRNELGWNPKFASLTDIVQHAWRWHSQKPIN</sequence>